<dbReference type="InterPro" id="IPR045005">
    <property type="entry name" value="BPM1-6"/>
</dbReference>
<dbReference type="Gene3D" id="2.60.210.10">
    <property type="entry name" value="Apoptosis, Tumor Necrosis Factor Receptor Associated Protein 2, Chain A"/>
    <property type="match status" value="1"/>
</dbReference>
<dbReference type="PANTHER" id="PTHR26379">
    <property type="entry name" value="BTB/POZ AND MATH DOMAIN-CONTAINING PROTEIN 1"/>
    <property type="match status" value="1"/>
</dbReference>
<name>A0ABC9B0P1_9POAL</name>
<evidence type="ECO:0000259" key="1">
    <source>
        <dbReference type="PROSITE" id="PS50144"/>
    </source>
</evidence>
<protein>
    <recommendedName>
        <fullName evidence="1">MATH domain-containing protein</fullName>
    </recommendedName>
</protein>
<dbReference type="AlphaFoldDB" id="A0ABC9B0P1"/>
<dbReference type="EMBL" id="OZ075134">
    <property type="protein sequence ID" value="CAL4990189.1"/>
    <property type="molecule type" value="Genomic_DNA"/>
</dbReference>
<evidence type="ECO:0000313" key="2">
    <source>
        <dbReference type="EMBL" id="CAL4990189.1"/>
    </source>
</evidence>
<dbReference type="InterPro" id="IPR002083">
    <property type="entry name" value="MATH/TRAF_dom"/>
</dbReference>
<evidence type="ECO:0000313" key="3">
    <source>
        <dbReference type="Proteomes" id="UP001497457"/>
    </source>
</evidence>
<keyword evidence="3" id="KW-1185">Reference proteome</keyword>
<dbReference type="Pfam" id="PF22486">
    <property type="entry name" value="MATH_2"/>
    <property type="match status" value="1"/>
</dbReference>
<dbReference type="Proteomes" id="UP001497457">
    <property type="component" value="Chromosome 24b"/>
</dbReference>
<reference evidence="2 3" key="2">
    <citation type="submission" date="2024-10" db="EMBL/GenBank/DDBJ databases">
        <authorList>
            <person name="Ryan C."/>
        </authorList>
    </citation>
    <scope>NUCLEOTIDE SEQUENCE [LARGE SCALE GENOMIC DNA]</scope>
</reference>
<dbReference type="PROSITE" id="PS50144">
    <property type="entry name" value="MATH"/>
    <property type="match status" value="1"/>
</dbReference>
<sequence>MASSSSSSSQLPTLGGAWRAARDALSFSSTRARQDTGVHVHRIDRYSNLDTMSLPGQRVESRPFSAGGHEWKLVYYPNGGAGSRGGGHVAVDLMLTAGPWWRLFYRPSDVTAAYSVSILDGDGNRAFSKAMGPHRFGSRWSSTGVKEVAKVEELRSALRSGKNKDDGLLVRCDVTVMKLEKESRIMWYLRQLVKD</sequence>
<accession>A0ABC9B0P1</accession>
<dbReference type="CDD" id="cd00121">
    <property type="entry name" value="MATH"/>
    <property type="match status" value="1"/>
</dbReference>
<feature type="domain" description="MATH" evidence="1">
    <location>
        <begin position="36"/>
        <end position="174"/>
    </location>
</feature>
<organism evidence="2 3">
    <name type="scientific">Urochloa decumbens</name>
    <dbReference type="NCBI Taxonomy" id="240449"/>
    <lineage>
        <taxon>Eukaryota</taxon>
        <taxon>Viridiplantae</taxon>
        <taxon>Streptophyta</taxon>
        <taxon>Embryophyta</taxon>
        <taxon>Tracheophyta</taxon>
        <taxon>Spermatophyta</taxon>
        <taxon>Magnoliopsida</taxon>
        <taxon>Liliopsida</taxon>
        <taxon>Poales</taxon>
        <taxon>Poaceae</taxon>
        <taxon>PACMAD clade</taxon>
        <taxon>Panicoideae</taxon>
        <taxon>Panicodae</taxon>
        <taxon>Paniceae</taxon>
        <taxon>Melinidinae</taxon>
        <taxon>Urochloa</taxon>
    </lineage>
</organism>
<reference evidence="3" key="1">
    <citation type="submission" date="2024-06" db="EMBL/GenBank/DDBJ databases">
        <authorList>
            <person name="Ryan C."/>
        </authorList>
    </citation>
    <scope>NUCLEOTIDE SEQUENCE [LARGE SCALE GENOMIC DNA]</scope>
</reference>
<gene>
    <name evidence="2" type="ORF">URODEC1_LOCUS60133</name>
</gene>
<proteinExistence type="predicted"/>
<dbReference type="PANTHER" id="PTHR26379:SF316">
    <property type="entry name" value="MATH DOMAIN-CONTAINING PROTEIN"/>
    <property type="match status" value="1"/>
</dbReference>
<dbReference type="SUPFAM" id="SSF49599">
    <property type="entry name" value="TRAF domain-like"/>
    <property type="match status" value="1"/>
</dbReference>
<dbReference type="InterPro" id="IPR008974">
    <property type="entry name" value="TRAF-like"/>
</dbReference>